<sequence>MIEEIDEIRKGQGLTAEIIRGLKADDEGLEIKAMRAEGTVLALMKEAASDEDDMPMRGRGRQGVMSDSSESNDDEEYKAMPDYVDGVDRCPHCGWEIEDGQCADLIRCGTMVKESGDIDVESIHSAGSEDTEYVVRN</sequence>
<evidence type="ECO:0000313" key="2">
    <source>
        <dbReference type="EMBL" id="QDS73514.1"/>
    </source>
</evidence>
<feature type="region of interest" description="Disordered" evidence="1">
    <location>
        <begin position="48"/>
        <end position="76"/>
    </location>
</feature>
<dbReference type="Proteomes" id="UP000316270">
    <property type="component" value="Chromosome 9"/>
</dbReference>
<name>A0A517LD24_9PEZI</name>
<proteinExistence type="predicted"/>
<keyword evidence="3" id="KW-1185">Reference proteome</keyword>
<protein>
    <submittedName>
        <fullName evidence="2">Uncharacterized protein</fullName>
    </submittedName>
</protein>
<reference evidence="2 3" key="1">
    <citation type="submission" date="2019-07" db="EMBL/GenBank/DDBJ databases">
        <title>Finished genome of Venturia effusa.</title>
        <authorList>
            <person name="Young C.A."/>
            <person name="Cox M.P."/>
            <person name="Ganley A.R.D."/>
            <person name="David W.J."/>
        </authorList>
    </citation>
    <scope>NUCLEOTIDE SEQUENCE [LARGE SCALE GENOMIC DNA]</scope>
    <source>
        <strain evidence="3">albino</strain>
    </source>
</reference>
<organism evidence="2 3">
    <name type="scientific">Venturia effusa</name>
    <dbReference type="NCBI Taxonomy" id="50376"/>
    <lineage>
        <taxon>Eukaryota</taxon>
        <taxon>Fungi</taxon>
        <taxon>Dikarya</taxon>
        <taxon>Ascomycota</taxon>
        <taxon>Pezizomycotina</taxon>
        <taxon>Dothideomycetes</taxon>
        <taxon>Pleosporomycetidae</taxon>
        <taxon>Venturiales</taxon>
        <taxon>Venturiaceae</taxon>
        <taxon>Venturia</taxon>
    </lineage>
</organism>
<dbReference type="AlphaFoldDB" id="A0A517LD24"/>
<gene>
    <name evidence="2" type="ORF">FKW77_009428</name>
</gene>
<evidence type="ECO:0000313" key="3">
    <source>
        <dbReference type="Proteomes" id="UP000316270"/>
    </source>
</evidence>
<dbReference type="EMBL" id="CP042193">
    <property type="protein sequence ID" value="QDS73514.1"/>
    <property type="molecule type" value="Genomic_DNA"/>
</dbReference>
<evidence type="ECO:0000256" key="1">
    <source>
        <dbReference type="SAM" id="MobiDB-lite"/>
    </source>
</evidence>
<accession>A0A517LD24</accession>
<dbReference type="OrthoDB" id="6105938at2759"/>